<dbReference type="AlphaFoldDB" id="A0AA96WLU5"/>
<dbReference type="PANTHER" id="PTHR13696">
    <property type="entry name" value="P-LOOP CONTAINING NUCLEOSIDE TRIPHOSPHATE HYDROLASE"/>
    <property type="match status" value="1"/>
</dbReference>
<feature type="domain" description="CobQ/CobB/MinD/ParA nucleotide binding" evidence="1">
    <location>
        <begin position="20"/>
        <end position="197"/>
    </location>
</feature>
<dbReference type="CDD" id="cd02042">
    <property type="entry name" value="ParAB_family"/>
    <property type="match status" value="1"/>
</dbReference>
<reference evidence="2" key="1">
    <citation type="submission" date="2020-05" db="EMBL/GenBank/DDBJ databases">
        <authorList>
            <person name="Zhu T."/>
            <person name="Keshari N."/>
            <person name="Lu X."/>
        </authorList>
    </citation>
    <scope>NUCLEOTIDE SEQUENCE</scope>
    <source>
        <strain evidence="2">NK1-12</strain>
    </source>
</reference>
<dbReference type="PANTHER" id="PTHR13696:SF96">
    <property type="entry name" value="COBQ_COBB_MIND_PARA NUCLEOTIDE BINDING DOMAIN-CONTAINING PROTEIN"/>
    <property type="match status" value="1"/>
</dbReference>
<organism evidence="2">
    <name type="scientific">Leptolyngbya sp. NK1-12</name>
    <dbReference type="NCBI Taxonomy" id="2547451"/>
    <lineage>
        <taxon>Bacteria</taxon>
        <taxon>Bacillati</taxon>
        <taxon>Cyanobacteriota</taxon>
        <taxon>Cyanophyceae</taxon>
        <taxon>Leptolyngbyales</taxon>
        <taxon>Leptolyngbyaceae</taxon>
        <taxon>Leptolyngbya group</taxon>
        <taxon>Leptolyngbya</taxon>
    </lineage>
</organism>
<gene>
    <name evidence="2" type="ORF">HJG54_31700</name>
</gene>
<proteinExistence type="predicted"/>
<accession>A0AA96WLU5</accession>
<dbReference type="Pfam" id="PF01656">
    <property type="entry name" value="CbiA"/>
    <property type="match status" value="1"/>
</dbReference>
<dbReference type="InterPro" id="IPR050678">
    <property type="entry name" value="DNA_Partitioning_ATPase"/>
</dbReference>
<dbReference type="SUPFAM" id="SSF52540">
    <property type="entry name" value="P-loop containing nucleoside triphosphate hydrolases"/>
    <property type="match status" value="1"/>
</dbReference>
<evidence type="ECO:0000313" key="2">
    <source>
        <dbReference type="EMBL" id="WNZ27445.1"/>
    </source>
</evidence>
<evidence type="ECO:0000259" key="1">
    <source>
        <dbReference type="Pfam" id="PF01656"/>
    </source>
</evidence>
<dbReference type="InterPro" id="IPR027417">
    <property type="entry name" value="P-loop_NTPase"/>
</dbReference>
<name>A0AA96WLU5_9CYAN</name>
<dbReference type="InterPro" id="IPR002586">
    <property type="entry name" value="CobQ/CobB/MinD/ParA_Nub-bd_dom"/>
</dbReference>
<sequence>MPKAKSAKTAVAPQKLPKILAFVNQKGGSGKSTGAVHAVDWFTQKGYTTVLVDADGQQSSSGWLHELQLPCKVIGDPEALFDELPKLTEYYDVVVVDGPGNASEVTKAILVRSNLVLIPCRDSMIDLASTGKIVQFVRQAREIRGGWPVAALYLNAVKGNTVLLREAKEALEGGILPLLSTVLPDRQCIKDAPGQASTVFRMKGTAPKSAANAYTKLLTEALKLFEAEL</sequence>
<protein>
    <submittedName>
        <fullName evidence="2">ParA family protein</fullName>
    </submittedName>
</protein>
<dbReference type="RefSeq" id="WP_316435733.1">
    <property type="nucleotide sequence ID" value="NZ_CP053587.1"/>
</dbReference>
<dbReference type="EMBL" id="CP053587">
    <property type="protein sequence ID" value="WNZ27445.1"/>
    <property type="molecule type" value="Genomic_DNA"/>
</dbReference>
<dbReference type="PIRSF" id="PIRSF009320">
    <property type="entry name" value="Nuc_binding_HP_1000"/>
    <property type="match status" value="1"/>
</dbReference>
<dbReference type="Gene3D" id="3.40.50.300">
    <property type="entry name" value="P-loop containing nucleotide triphosphate hydrolases"/>
    <property type="match status" value="1"/>
</dbReference>